<feature type="chain" id="PRO_5015105033" evidence="2">
    <location>
        <begin position="18"/>
        <end position="792"/>
    </location>
</feature>
<dbReference type="Proteomes" id="UP000237271">
    <property type="component" value="Unassembled WGS sequence"/>
</dbReference>
<dbReference type="AlphaFoldDB" id="A0A2P4XTZ2"/>
<proteinExistence type="predicted"/>
<keyword evidence="4" id="KW-0808">Transferase</keyword>
<dbReference type="InterPro" id="IPR051681">
    <property type="entry name" value="Ser/Thr_Kinases-Pseudokinases"/>
</dbReference>
<dbReference type="SMART" id="SM00220">
    <property type="entry name" value="S_TKc"/>
    <property type="match status" value="1"/>
</dbReference>
<dbReference type="PROSITE" id="PS00108">
    <property type="entry name" value="PROTEIN_KINASE_ST"/>
    <property type="match status" value="1"/>
</dbReference>
<dbReference type="PANTHER" id="PTHR44329:SF214">
    <property type="entry name" value="PROTEIN KINASE DOMAIN-CONTAINING PROTEIN"/>
    <property type="match status" value="1"/>
</dbReference>
<reference evidence="4 5" key="1">
    <citation type="journal article" date="2017" name="Genome Biol. Evol.">
        <title>Phytophthora megakarya and P. palmivora, closely related causal agents of cacao black pod rot, underwent increases in genome sizes and gene numbers by different mechanisms.</title>
        <authorList>
            <person name="Ali S.S."/>
            <person name="Shao J."/>
            <person name="Lary D.J."/>
            <person name="Kronmiller B."/>
            <person name="Shen D."/>
            <person name="Strem M.D."/>
            <person name="Amoako-Attah I."/>
            <person name="Akrofi A.Y."/>
            <person name="Begoude B.A."/>
            <person name="Ten Hoopen G.M."/>
            <person name="Coulibaly K."/>
            <person name="Kebe B.I."/>
            <person name="Melnick R.L."/>
            <person name="Guiltinan M.J."/>
            <person name="Tyler B.M."/>
            <person name="Meinhardt L.W."/>
            <person name="Bailey B.A."/>
        </authorList>
    </citation>
    <scope>NUCLEOTIDE SEQUENCE [LARGE SCALE GENOMIC DNA]</scope>
    <source>
        <strain evidence="5">sbr112.9</strain>
    </source>
</reference>
<dbReference type="Pfam" id="PF07714">
    <property type="entry name" value="PK_Tyr_Ser-Thr"/>
    <property type="match status" value="1"/>
</dbReference>
<dbReference type="Gene3D" id="1.10.510.10">
    <property type="entry name" value="Transferase(Phosphotransferase) domain 1"/>
    <property type="match status" value="2"/>
</dbReference>
<dbReference type="PANTHER" id="PTHR44329">
    <property type="entry name" value="SERINE/THREONINE-PROTEIN KINASE TNNI3K-RELATED"/>
    <property type="match status" value="1"/>
</dbReference>
<evidence type="ECO:0000313" key="4">
    <source>
        <dbReference type="EMBL" id="POM69023.1"/>
    </source>
</evidence>
<evidence type="ECO:0000259" key="3">
    <source>
        <dbReference type="PROSITE" id="PS50011"/>
    </source>
</evidence>
<feature type="signal peptide" evidence="2">
    <location>
        <begin position="1"/>
        <end position="17"/>
    </location>
</feature>
<keyword evidence="5" id="KW-1185">Reference proteome</keyword>
<feature type="domain" description="Protein kinase" evidence="3">
    <location>
        <begin position="453"/>
        <end position="783"/>
    </location>
</feature>
<dbReference type="PROSITE" id="PS50011">
    <property type="entry name" value="PROTEIN_KINASE_DOM"/>
    <property type="match status" value="1"/>
</dbReference>
<sequence length="792" mass="86943">MWALAVLLVVLASTVTSIDVPVEIGFEFTGLHSDFAQQYYVLNTELDDTAQLSDVSSDALPSDLRQELSTNSLSWGDLPGLLQRAFLWDAGYVLTPTHSLAKVYTRCGRSMAELVVPPKAFQRAGCQLRECVLPDGTTFHRSQDCKASQLFRAVQCAVDAVDDISAPAFAAIWGDGGEADTLPEVTVQRHAYVDADGDSNLIFALHTTNYEVAYTQCPLTPAMVIPCAPYNLVNQSRFCTPEPGNVASAWLTKYAADHKQDKTWLLVPLCIVTFVTFGTVAVYRYKSALRDEARREVDLFMRENRHLFDNGAVEAFLVPKCKRSRSSRTTGTSRQQRSSSYSSSSSVDSDDSAYSSRPSVRSETSLDYDKGVQNAAVFEHFDSTIGLSASAFDPLASNKQFHPLQNAAETPVQDGESTTDEIIARQNEMAIRSFRLFESHRKIRRLRIPIGELQLLRPLSRGTTGEIWLALHRNSQVAIKQLVPEKRRLLPEMEMFLAEIYLMAQLKHPHIVTLNGIAWNTLEHVVMIQEYMEGGDLQHFLAQQRTSNAISTAPVSSGNTIVRRSSSMSGALPQVDEAAATAATSSGSFAGGLGAAAGNLIHSTHSSHFTWSKQKLAIAQAVTSALAYLHALTPKVLHRDVKSRNVLLSSSLDAKLCDFGISRRKCSGTDDETNLTATAAAGTLSWTAPELLLGEEYTEKVDIYSLGVLLSELDTCTLPYHDPASLSERLVQHPLRLMRRIIDDGLRPQLSSDCPLPITHLIAACVSRNPKLRPSAEDVGAWLASARGERLL</sequence>
<dbReference type="InterPro" id="IPR011009">
    <property type="entry name" value="Kinase-like_dom_sf"/>
</dbReference>
<protein>
    <submittedName>
        <fullName evidence="4">TKL protein kinase</fullName>
    </submittedName>
</protein>
<dbReference type="InterPro" id="IPR008271">
    <property type="entry name" value="Ser/Thr_kinase_AS"/>
</dbReference>
<evidence type="ECO:0000256" key="2">
    <source>
        <dbReference type="SAM" id="SignalP"/>
    </source>
</evidence>
<dbReference type="GO" id="GO:0005524">
    <property type="term" value="F:ATP binding"/>
    <property type="evidence" value="ECO:0007669"/>
    <property type="project" value="InterPro"/>
</dbReference>
<comment type="caution">
    <text evidence="4">The sequence shown here is derived from an EMBL/GenBank/DDBJ whole genome shotgun (WGS) entry which is preliminary data.</text>
</comment>
<organism evidence="4 5">
    <name type="scientific">Phytophthora palmivora</name>
    <dbReference type="NCBI Taxonomy" id="4796"/>
    <lineage>
        <taxon>Eukaryota</taxon>
        <taxon>Sar</taxon>
        <taxon>Stramenopiles</taxon>
        <taxon>Oomycota</taxon>
        <taxon>Peronosporomycetes</taxon>
        <taxon>Peronosporales</taxon>
        <taxon>Peronosporaceae</taxon>
        <taxon>Phytophthora</taxon>
    </lineage>
</organism>
<dbReference type="InterPro" id="IPR001245">
    <property type="entry name" value="Ser-Thr/Tyr_kinase_cat_dom"/>
</dbReference>
<dbReference type="EMBL" id="NCKW01007966">
    <property type="protein sequence ID" value="POM69023.1"/>
    <property type="molecule type" value="Genomic_DNA"/>
</dbReference>
<dbReference type="SUPFAM" id="SSF56112">
    <property type="entry name" value="Protein kinase-like (PK-like)"/>
    <property type="match status" value="1"/>
</dbReference>
<evidence type="ECO:0000256" key="1">
    <source>
        <dbReference type="SAM" id="MobiDB-lite"/>
    </source>
</evidence>
<accession>A0A2P4XTZ2</accession>
<evidence type="ECO:0000313" key="5">
    <source>
        <dbReference type="Proteomes" id="UP000237271"/>
    </source>
</evidence>
<keyword evidence="4" id="KW-0418">Kinase</keyword>
<feature type="non-terminal residue" evidence="4">
    <location>
        <position position="792"/>
    </location>
</feature>
<dbReference type="OrthoDB" id="163192at2759"/>
<gene>
    <name evidence="4" type="ORF">PHPALM_14735</name>
</gene>
<feature type="compositionally biased region" description="Low complexity" evidence="1">
    <location>
        <begin position="327"/>
        <end position="357"/>
    </location>
</feature>
<dbReference type="GO" id="GO:0004674">
    <property type="term" value="F:protein serine/threonine kinase activity"/>
    <property type="evidence" value="ECO:0007669"/>
    <property type="project" value="TreeGrafter"/>
</dbReference>
<dbReference type="InterPro" id="IPR000719">
    <property type="entry name" value="Prot_kinase_dom"/>
</dbReference>
<feature type="region of interest" description="Disordered" evidence="1">
    <location>
        <begin position="325"/>
        <end position="360"/>
    </location>
</feature>
<name>A0A2P4XTZ2_9STRA</name>
<keyword evidence="2" id="KW-0732">Signal</keyword>